<dbReference type="Gene3D" id="3.30.530.20">
    <property type="match status" value="1"/>
</dbReference>
<dbReference type="EMBL" id="JAVIIW010000030">
    <property type="protein sequence ID" value="MDX8481352.1"/>
    <property type="molecule type" value="Genomic_DNA"/>
</dbReference>
<keyword evidence="3 8" id="KW-0645">Protease</keyword>
<feature type="transmembrane region" description="Helical" evidence="7">
    <location>
        <begin position="391"/>
        <end position="413"/>
    </location>
</feature>
<organism evidence="8 9">
    <name type="scientific">Mesorhizobium album</name>
    <dbReference type="NCBI Taxonomy" id="3072314"/>
    <lineage>
        <taxon>Bacteria</taxon>
        <taxon>Pseudomonadati</taxon>
        <taxon>Pseudomonadota</taxon>
        <taxon>Alphaproteobacteria</taxon>
        <taxon>Hyphomicrobiales</taxon>
        <taxon>Phyllobacteriaceae</taxon>
        <taxon>Mesorhizobium</taxon>
    </lineage>
</organism>
<keyword evidence="5" id="KW-0862">Zinc</keyword>
<sequence>MSVIATVTLVAGNLGLIFLLMTAPLGLRTVSVNRVIKAERNRLWQALWPLASDAGWSGEILSTEPLDGEGMALIKLSWEGRDGRPIERKARFDDVVEGSRFSMRVIEDTALDPSFWTDYRETTELAPEGGATRVTLTQTDRYRGVAFLIFRYFAMRRELAKLQVWARTGKYRKGGWFEHPVSQIGFAVLSAFILWPFFGLNPGGLALAAILTSVVALHELGHMAAFRLTGHRRARMIFIPLLGGIAIGGRPYDSRFEVAFVALMGAGFSAFLVPVLIAASGFAGSAGHHLAAALLATLAGCAALFNIANLVPVWKFDGGQVLRQICPEPLALALASFLLLSALLALGWRAGFSPSFLLVAGAVFSMLSLLTVGSGVKPRHELKPIRAFDRLAMAGALLAVFSIHGYGVLWAAAQLM</sequence>
<comment type="cofactor">
    <cofactor evidence="1">
        <name>Zn(2+)</name>
        <dbReference type="ChEBI" id="CHEBI:29105"/>
    </cofactor>
</comment>
<keyword evidence="9" id="KW-1185">Reference proteome</keyword>
<keyword evidence="7" id="KW-0812">Transmembrane</keyword>
<feature type="transmembrane region" description="Helical" evidence="7">
    <location>
        <begin position="258"/>
        <end position="278"/>
    </location>
</feature>
<name>A0ABU4Y345_9HYPH</name>
<keyword evidence="4" id="KW-0378">Hydrolase</keyword>
<feature type="transmembrane region" description="Helical" evidence="7">
    <location>
        <begin position="290"/>
        <end position="310"/>
    </location>
</feature>
<protein>
    <submittedName>
        <fullName evidence="8">Site-2 protease family protein</fullName>
    </submittedName>
</protein>
<dbReference type="RefSeq" id="WP_320289556.1">
    <property type="nucleotide sequence ID" value="NZ_JAVIIW010000030.1"/>
</dbReference>
<feature type="transmembrane region" description="Helical" evidence="7">
    <location>
        <begin position="6"/>
        <end position="27"/>
    </location>
</feature>
<feature type="transmembrane region" description="Helical" evidence="7">
    <location>
        <begin position="180"/>
        <end position="198"/>
    </location>
</feature>
<dbReference type="PANTHER" id="PTHR39188">
    <property type="entry name" value="MEMBRANE-ASSOCIATED ZINC METALLOPROTEASE M50B"/>
    <property type="match status" value="1"/>
</dbReference>
<gene>
    <name evidence="8" type="ORF">RFN28_23245</name>
</gene>
<evidence type="ECO:0000256" key="3">
    <source>
        <dbReference type="ARBA" id="ARBA00022670"/>
    </source>
</evidence>
<dbReference type="PANTHER" id="PTHR39188:SF3">
    <property type="entry name" value="STAGE IV SPORULATION PROTEIN FB"/>
    <property type="match status" value="1"/>
</dbReference>
<proteinExistence type="inferred from homology"/>
<comment type="similarity">
    <text evidence="2">Belongs to the peptidase M50B family.</text>
</comment>
<comment type="caution">
    <text evidence="8">The sequence shown here is derived from an EMBL/GenBank/DDBJ whole genome shotgun (WGS) entry which is preliminary data.</text>
</comment>
<evidence type="ECO:0000313" key="9">
    <source>
        <dbReference type="Proteomes" id="UP001287059"/>
    </source>
</evidence>
<keyword evidence="7" id="KW-1133">Transmembrane helix</keyword>
<evidence type="ECO:0000256" key="4">
    <source>
        <dbReference type="ARBA" id="ARBA00022801"/>
    </source>
</evidence>
<evidence type="ECO:0000256" key="2">
    <source>
        <dbReference type="ARBA" id="ARBA00007931"/>
    </source>
</evidence>
<feature type="transmembrane region" description="Helical" evidence="7">
    <location>
        <begin position="204"/>
        <end position="222"/>
    </location>
</feature>
<dbReference type="Proteomes" id="UP001287059">
    <property type="component" value="Unassembled WGS sequence"/>
</dbReference>
<feature type="transmembrane region" description="Helical" evidence="7">
    <location>
        <begin position="330"/>
        <end position="348"/>
    </location>
</feature>
<dbReference type="SUPFAM" id="SSF55961">
    <property type="entry name" value="Bet v1-like"/>
    <property type="match status" value="1"/>
</dbReference>
<evidence type="ECO:0000256" key="7">
    <source>
        <dbReference type="SAM" id="Phobius"/>
    </source>
</evidence>
<dbReference type="CDD" id="cd07812">
    <property type="entry name" value="SRPBCC"/>
    <property type="match status" value="1"/>
</dbReference>
<dbReference type="GO" id="GO:0008233">
    <property type="term" value="F:peptidase activity"/>
    <property type="evidence" value="ECO:0007669"/>
    <property type="project" value="UniProtKB-KW"/>
</dbReference>
<evidence type="ECO:0000256" key="5">
    <source>
        <dbReference type="ARBA" id="ARBA00022833"/>
    </source>
</evidence>
<accession>A0ABU4Y345</accession>
<reference evidence="8 9" key="1">
    <citation type="submission" date="2023-08" db="EMBL/GenBank/DDBJ databases">
        <title>Implementing the SeqCode for naming new Mesorhizobium species isolated from Vachellia karroo root nodules.</title>
        <authorList>
            <person name="Van Lill M."/>
        </authorList>
    </citation>
    <scope>NUCLEOTIDE SEQUENCE [LARGE SCALE GENOMIC DNA]</scope>
    <source>
        <strain evidence="8 9">VK24D</strain>
    </source>
</reference>
<feature type="transmembrane region" description="Helical" evidence="7">
    <location>
        <begin position="355"/>
        <end position="376"/>
    </location>
</feature>
<keyword evidence="6" id="KW-0482">Metalloprotease</keyword>
<keyword evidence="7" id="KW-0472">Membrane</keyword>
<evidence type="ECO:0000313" key="8">
    <source>
        <dbReference type="EMBL" id="MDX8481352.1"/>
    </source>
</evidence>
<dbReference type="InterPro" id="IPR023393">
    <property type="entry name" value="START-like_dom_sf"/>
</dbReference>
<evidence type="ECO:0000256" key="1">
    <source>
        <dbReference type="ARBA" id="ARBA00001947"/>
    </source>
</evidence>
<evidence type="ECO:0000256" key="6">
    <source>
        <dbReference type="ARBA" id="ARBA00023049"/>
    </source>
</evidence>
<dbReference type="GO" id="GO:0006508">
    <property type="term" value="P:proteolysis"/>
    <property type="evidence" value="ECO:0007669"/>
    <property type="project" value="UniProtKB-KW"/>
</dbReference>